<dbReference type="Proteomes" id="UP000198305">
    <property type="component" value="Unassembled WGS sequence"/>
</dbReference>
<dbReference type="InterPro" id="IPR023198">
    <property type="entry name" value="PGP-like_dom2"/>
</dbReference>
<evidence type="ECO:0000313" key="9">
    <source>
        <dbReference type="EMBL" id="SNR85718.1"/>
    </source>
</evidence>
<evidence type="ECO:0000256" key="7">
    <source>
        <dbReference type="ARBA" id="ARBA00023277"/>
    </source>
</evidence>
<dbReference type="InterPro" id="IPR023214">
    <property type="entry name" value="HAD_sf"/>
</dbReference>
<dbReference type="AlphaFoldDB" id="A0A238ZRZ4"/>
<keyword evidence="5" id="KW-0378">Hydrolase</keyword>
<proteinExistence type="predicted"/>
<evidence type="ECO:0000256" key="1">
    <source>
        <dbReference type="ARBA" id="ARBA00000830"/>
    </source>
</evidence>
<evidence type="ECO:0000256" key="4">
    <source>
        <dbReference type="ARBA" id="ARBA00022723"/>
    </source>
</evidence>
<dbReference type="InterPro" id="IPR041492">
    <property type="entry name" value="HAD_2"/>
</dbReference>
<dbReference type="EMBL" id="FZOA01000005">
    <property type="protein sequence ID" value="SNR85718.1"/>
    <property type="molecule type" value="Genomic_DNA"/>
</dbReference>
<dbReference type="NCBIfam" id="TIGR01509">
    <property type="entry name" value="HAD-SF-IA-v3"/>
    <property type="match status" value="1"/>
</dbReference>
<dbReference type="InterPro" id="IPR036412">
    <property type="entry name" value="HAD-like_sf"/>
</dbReference>
<keyword evidence="4" id="KW-0479">Metal-binding</keyword>
<dbReference type="GO" id="GO:0006281">
    <property type="term" value="P:DNA repair"/>
    <property type="evidence" value="ECO:0007669"/>
    <property type="project" value="TreeGrafter"/>
</dbReference>
<dbReference type="EC" id="3.1.3.18" evidence="3"/>
<dbReference type="Gene3D" id="1.10.150.240">
    <property type="entry name" value="Putative phosphatase, domain 2"/>
    <property type="match status" value="1"/>
</dbReference>
<dbReference type="OrthoDB" id="9776368at2"/>
<evidence type="ECO:0000256" key="8">
    <source>
        <dbReference type="ARBA" id="ARBA00059247"/>
    </source>
</evidence>
<dbReference type="SFLD" id="SFLDS00003">
    <property type="entry name" value="Haloacid_Dehalogenase"/>
    <property type="match status" value="1"/>
</dbReference>
<keyword evidence="6" id="KW-0460">Magnesium</keyword>
<dbReference type="GO" id="GO:0005829">
    <property type="term" value="C:cytosol"/>
    <property type="evidence" value="ECO:0007669"/>
    <property type="project" value="TreeGrafter"/>
</dbReference>
<accession>A0A238ZRZ4</accession>
<gene>
    <name evidence="9" type="ORF">SAMN05192560_1457</name>
</gene>
<dbReference type="Gene3D" id="3.40.50.1000">
    <property type="entry name" value="HAD superfamily/HAD-like"/>
    <property type="match status" value="1"/>
</dbReference>
<dbReference type="FunFam" id="3.40.50.1000:FF:000022">
    <property type="entry name" value="Phosphoglycolate phosphatase"/>
    <property type="match status" value="1"/>
</dbReference>
<reference evidence="10" key="1">
    <citation type="submission" date="2017-06" db="EMBL/GenBank/DDBJ databases">
        <authorList>
            <person name="Varghese N."/>
            <person name="Submissions S."/>
        </authorList>
    </citation>
    <scope>NUCLEOTIDE SEQUENCE [LARGE SCALE GENOMIC DNA]</scope>
    <source>
        <strain evidence="10">Ca-68</strain>
    </source>
</reference>
<keyword evidence="7" id="KW-0119">Carbohydrate metabolism</keyword>
<evidence type="ECO:0000256" key="3">
    <source>
        <dbReference type="ARBA" id="ARBA00013078"/>
    </source>
</evidence>
<comment type="function">
    <text evidence="8">Specifically catalyzes the dephosphorylation of 2-phosphoglycolate. Is involved in the dissimilation of the intracellular 2-phosphoglycolate formed during the DNA repair of 3'-phosphoglycolate ends, a major class of DNA lesions induced by oxidative stress.</text>
</comment>
<evidence type="ECO:0000256" key="5">
    <source>
        <dbReference type="ARBA" id="ARBA00022801"/>
    </source>
</evidence>
<dbReference type="GO" id="GO:0046872">
    <property type="term" value="F:metal ion binding"/>
    <property type="evidence" value="ECO:0007669"/>
    <property type="project" value="UniProtKB-KW"/>
</dbReference>
<dbReference type="RefSeq" id="WP_089375550.1">
    <property type="nucleotide sequence ID" value="NZ_FZOA01000005.1"/>
</dbReference>
<dbReference type="PANTHER" id="PTHR43434">
    <property type="entry name" value="PHOSPHOGLYCOLATE PHOSPHATASE"/>
    <property type="match status" value="1"/>
</dbReference>
<dbReference type="InterPro" id="IPR006439">
    <property type="entry name" value="HAD-SF_hydro_IA"/>
</dbReference>
<dbReference type="PANTHER" id="PTHR43434:SF23">
    <property type="entry name" value="PHOSPHOGLYCOLATE PHOSPHATASE"/>
    <property type="match status" value="1"/>
</dbReference>
<dbReference type="SFLD" id="SFLDG01135">
    <property type="entry name" value="C1.5.6:_HAD__Beta-PGM__Phospha"/>
    <property type="match status" value="1"/>
</dbReference>
<dbReference type="NCBIfam" id="TIGR01549">
    <property type="entry name" value="HAD-SF-IA-v1"/>
    <property type="match status" value="1"/>
</dbReference>
<dbReference type="SFLD" id="SFLDG01129">
    <property type="entry name" value="C1.5:_HAD__Beta-PGM__Phosphata"/>
    <property type="match status" value="1"/>
</dbReference>
<evidence type="ECO:0000256" key="2">
    <source>
        <dbReference type="ARBA" id="ARBA00004818"/>
    </source>
</evidence>
<protein>
    <recommendedName>
        <fullName evidence="3">phosphoglycolate phosphatase</fullName>
        <ecNumber evidence="3">3.1.3.18</ecNumber>
    </recommendedName>
</protein>
<dbReference type="SUPFAM" id="SSF56784">
    <property type="entry name" value="HAD-like"/>
    <property type="match status" value="1"/>
</dbReference>
<keyword evidence="10" id="KW-1185">Reference proteome</keyword>
<sequence>MKRLVLFDLDGTLADTAPDLGLALNLQRERHGLPALDQVVIRPFASHGTKGLLGVGFGLTPESPGFSVMRDEYLALYDEVYIKSPTLFAGMAELLHKIEAAGLQWGVVTNKPRRFSAPFLTALGLEQRAVCLVCGDDAPRPKPYPDPILMACDQAAVPPDACIYIGDAQRDIEAGKAAGMPAVVALYGYIDEHDRPLQWGADYAVQSVEDLESCLVNWLDDPCPVSSIAEQPSAS</sequence>
<organism evidence="9 10">
    <name type="scientific">Methylobacillus rhizosphaerae</name>
    <dbReference type="NCBI Taxonomy" id="551994"/>
    <lineage>
        <taxon>Bacteria</taxon>
        <taxon>Pseudomonadati</taxon>
        <taxon>Pseudomonadota</taxon>
        <taxon>Betaproteobacteria</taxon>
        <taxon>Nitrosomonadales</taxon>
        <taxon>Methylophilaceae</taxon>
        <taxon>Methylobacillus</taxon>
    </lineage>
</organism>
<evidence type="ECO:0000256" key="6">
    <source>
        <dbReference type="ARBA" id="ARBA00022842"/>
    </source>
</evidence>
<dbReference type="InterPro" id="IPR050155">
    <property type="entry name" value="HAD-like_hydrolase_sf"/>
</dbReference>
<dbReference type="Pfam" id="PF13419">
    <property type="entry name" value="HAD_2"/>
    <property type="match status" value="1"/>
</dbReference>
<comment type="catalytic activity">
    <reaction evidence="1">
        <text>2-phosphoglycolate + H2O = glycolate + phosphate</text>
        <dbReference type="Rhea" id="RHEA:14369"/>
        <dbReference type="ChEBI" id="CHEBI:15377"/>
        <dbReference type="ChEBI" id="CHEBI:29805"/>
        <dbReference type="ChEBI" id="CHEBI:43474"/>
        <dbReference type="ChEBI" id="CHEBI:58033"/>
        <dbReference type="EC" id="3.1.3.18"/>
    </reaction>
</comment>
<dbReference type="GO" id="GO:0008967">
    <property type="term" value="F:phosphoglycolate phosphatase activity"/>
    <property type="evidence" value="ECO:0007669"/>
    <property type="project" value="UniProtKB-EC"/>
</dbReference>
<name>A0A238ZRZ4_9PROT</name>
<comment type="pathway">
    <text evidence="2">Organic acid metabolism; glycolate biosynthesis; glycolate from 2-phosphoglycolate: step 1/1.</text>
</comment>
<evidence type="ECO:0000313" key="10">
    <source>
        <dbReference type="Proteomes" id="UP000198305"/>
    </source>
</evidence>